<evidence type="ECO:0000259" key="13">
    <source>
        <dbReference type="Pfam" id="PF00852"/>
    </source>
</evidence>
<evidence type="ECO:0000256" key="8">
    <source>
        <dbReference type="ARBA" id="ARBA00022989"/>
    </source>
</evidence>
<dbReference type="PANTHER" id="PTHR48438">
    <property type="entry name" value="ALPHA-(1,3)-FUCOSYLTRANSFERASE C-RELATED"/>
    <property type="match status" value="1"/>
</dbReference>
<evidence type="ECO:0000256" key="10">
    <source>
        <dbReference type="ARBA" id="ARBA00023136"/>
    </source>
</evidence>
<dbReference type="GO" id="GO:0008417">
    <property type="term" value="F:fucosyltransferase activity"/>
    <property type="evidence" value="ECO:0007669"/>
    <property type="project" value="InterPro"/>
</dbReference>
<keyword evidence="11" id="KW-0325">Glycoprotein</keyword>
<evidence type="ECO:0000256" key="7">
    <source>
        <dbReference type="ARBA" id="ARBA00022968"/>
    </source>
</evidence>
<dbReference type="InterPro" id="IPR038577">
    <property type="entry name" value="GT10-like_C_sf"/>
</dbReference>
<keyword evidence="8" id="KW-1133">Transmembrane helix</keyword>
<dbReference type="EC" id="2.4.1.-" evidence="12"/>
<dbReference type="AlphaFoldDB" id="A0AAV1IZF3"/>
<keyword evidence="4 12" id="KW-0328">Glycosyltransferase</keyword>
<evidence type="ECO:0000313" key="16">
    <source>
        <dbReference type="Proteomes" id="UP001497472"/>
    </source>
</evidence>
<evidence type="ECO:0000256" key="9">
    <source>
        <dbReference type="ARBA" id="ARBA00023034"/>
    </source>
</evidence>
<feature type="domain" description="Fucosyltransferase N-terminal" evidence="14">
    <location>
        <begin position="16"/>
        <end position="127"/>
    </location>
</feature>
<evidence type="ECO:0000256" key="6">
    <source>
        <dbReference type="ARBA" id="ARBA00022692"/>
    </source>
</evidence>
<keyword evidence="6 12" id="KW-0812">Transmembrane</keyword>
<gene>
    <name evidence="15" type="ORF">LNINA_LOCUS2442</name>
</gene>
<dbReference type="InterPro" id="IPR031481">
    <property type="entry name" value="Glyco_tran_10_N"/>
</dbReference>
<keyword evidence="7" id="KW-0735">Signal-anchor</keyword>
<comment type="similarity">
    <text evidence="3 12">Belongs to the glycosyltransferase 10 family.</text>
</comment>
<keyword evidence="5 12" id="KW-0808">Transferase</keyword>
<keyword evidence="10" id="KW-0472">Membrane</keyword>
<accession>A0AAV1IZF3</accession>
<name>A0AAV1IZF3_9NEOP</name>
<comment type="subcellular location">
    <subcellularLocation>
        <location evidence="1 12">Golgi apparatus</location>
        <location evidence="1 12">Golgi stack membrane</location>
        <topology evidence="1 12">Single-pass type II membrane protein</topology>
    </subcellularLocation>
</comment>
<dbReference type="Pfam" id="PF00852">
    <property type="entry name" value="Glyco_transf_10"/>
    <property type="match status" value="1"/>
</dbReference>
<dbReference type="GO" id="GO:0032580">
    <property type="term" value="C:Golgi cisterna membrane"/>
    <property type="evidence" value="ECO:0007669"/>
    <property type="project" value="UniProtKB-SubCell"/>
</dbReference>
<organism evidence="15 16">
    <name type="scientific">Leptosia nina</name>
    <dbReference type="NCBI Taxonomy" id="320188"/>
    <lineage>
        <taxon>Eukaryota</taxon>
        <taxon>Metazoa</taxon>
        <taxon>Ecdysozoa</taxon>
        <taxon>Arthropoda</taxon>
        <taxon>Hexapoda</taxon>
        <taxon>Insecta</taxon>
        <taxon>Pterygota</taxon>
        <taxon>Neoptera</taxon>
        <taxon>Endopterygota</taxon>
        <taxon>Lepidoptera</taxon>
        <taxon>Glossata</taxon>
        <taxon>Ditrysia</taxon>
        <taxon>Papilionoidea</taxon>
        <taxon>Pieridae</taxon>
        <taxon>Pierinae</taxon>
        <taxon>Leptosia</taxon>
    </lineage>
</organism>
<dbReference type="PANTHER" id="PTHR48438:SF1">
    <property type="entry name" value="ALPHA-(1,3)-FUCOSYLTRANSFERASE C-RELATED"/>
    <property type="match status" value="1"/>
</dbReference>
<evidence type="ECO:0000256" key="1">
    <source>
        <dbReference type="ARBA" id="ARBA00004447"/>
    </source>
</evidence>
<dbReference type="Gene3D" id="3.40.50.11660">
    <property type="entry name" value="Glycosyl transferase family 10, C-terminal domain"/>
    <property type="match status" value="1"/>
</dbReference>
<feature type="domain" description="Fucosyltransferase C-terminal" evidence="13">
    <location>
        <begin position="163"/>
        <end position="339"/>
    </location>
</feature>
<keyword evidence="16" id="KW-1185">Reference proteome</keyword>
<proteinExistence type="inferred from homology"/>
<evidence type="ECO:0000256" key="2">
    <source>
        <dbReference type="ARBA" id="ARBA00004922"/>
    </source>
</evidence>
<evidence type="ECO:0000259" key="14">
    <source>
        <dbReference type="Pfam" id="PF17039"/>
    </source>
</evidence>
<comment type="pathway">
    <text evidence="2">Protein modification; protein glycosylation.</text>
</comment>
<dbReference type="InterPro" id="IPR055270">
    <property type="entry name" value="Glyco_tran_10_C"/>
</dbReference>
<evidence type="ECO:0000256" key="11">
    <source>
        <dbReference type="ARBA" id="ARBA00023180"/>
    </source>
</evidence>
<evidence type="ECO:0000256" key="5">
    <source>
        <dbReference type="ARBA" id="ARBA00022679"/>
    </source>
</evidence>
<dbReference type="SUPFAM" id="SSF53756">
    <property type="entry name" value="UDP-Glycosyltransferase/glycogen phosphorylase"/>
    <property type="match status" value="1"/>
</dbReference>
<sequence>MDSNYTRPFRLPTDYKYILKWTQAFAHHTSLVFRNGQKAFLDNNCSYSNCYFTNDKSLLIDLRNFDAILFDVENNWDSHPPGRSSHQKYIFKASESAAHYPVCSRFYDNYYNWTWTYKLDSDIRWSYVTILDKEDNVVGPKINMTWMSPMGSTPDIVKKKLVKKRRAVAWFVSNCQTKERRVIADNLAESLDKYKLKVDIYGWCGNRTCPRNRLEDCLDLLQKTYYFYLSFENSWAEDYVTEKIFHPLLHYTVPVVYGGADYTRFLPPGSYIDAGKLNSDEVASLISTAIKDRHVYEEYFRWHNHYVYKESPPKADICELCRRLNTEEKQSTVGNFRKWWNPRYKEICRRGPHFTDLKFY</sequence>
<dbReference type="Proteomes" id="UP001497472">
    <property type="component" value="Unassembled WGS sequence"/>
</dbReference>
<dbReference type="Pfam" id="PF17039">
    <property type="entry name" value="Glyco_tran_10_N"/>
    <property type="match status" value="1"/>
</dbReference>
<reference evidence="15 16" key="1">
    <citation type="submission" date="2023-11" db="EMBL/GenBank/DDBJ databases">
        <authorList>
            <person name="Okamura Y."/>
        </authorList>
    </citation>
    <scope>NUCLEOTIDE SEQUENCE [LARGE SCALE GENOMIC DNA]</scope>
</reference>
<comment type="caution">
    <text evidence="15">The sequence shown here is derived from an EMBL/GenBank/DDBJ whole genome shotgun (WGS) entry which is preliminary data.</text>
</comment>
<evidence type="ECO:0000256" key="4">
    <source>
        <dbReference type="ARBA" id="ARBA00022676"/>
    </source>
</evidence>
<keyword evidence="9 12" id="KW-0333">Golgi apparatus</keyword>
<dbReference type="InterPro" id="IPR001503">
    <property type="entry name" value="Glyco_trans_10"/>
</dbReference>
<evidence type="ECO:0000313" key="15">
    <source>
        <dbReference type="EMBL" id="CAK1542555.1"/>
    </source>
</evidence>
<protein>
    <recommendedName>
        <fullName evidence="12">Fucosyltransferase</fullName>
        <ecNumber evidence="12">2.4.1.-</ecNumber>
    </recommendedName>
</protein>
<dbReference type="EMBL" id="CAVLEF010000003">
    <property type="protein sequence ID" value="CAK1542555.1"/>
    <property type="molecule type" value="Genomic_DNA"/>
</dbReference>
<evidence type="ECO:0000256" key="3">
    <source>
        <dbReference type="ARBA" id="ARBA00008919"/>
    </source>
</evidence>
<evidence type="ECO:0000256" key="12">
    <source>
        <dbReference type="RuleBase" id="RU003832"/>
    </source>
</evidence>